<evidence type="ECO:0000313" key="2">
    <source>
        <dbReference type="Proteomes" id="UP000041770"/>
    </source>
</evidence>
<reference evidence="1 2" key="1">
    <citation type="submission" date="2015-07" db="EMBL/GenBank/DDBJ databases">
        <authorList>
            <consortium name="Pathogen Informatics"/>
        </authorList>
    </citation>
    <scope>NUCLEOTIDE SEQUENCE [LARGE SCALE GENOMIC DNA]</scope>
    <source>
        <strain evidence="1 2">A316</strain>
    </source>
</reference>
<dbReference type="Proteomes" id="UP000041770">
    <property type="component" value="Unassembled WGS sequence"/>
</dbReference>
<name>A0A655YU15_VIBCL</name>
<protein>
    <submittedName>
        <fullName evidence="1">Uncharacterized protein</fullName>
    </submittedName>
</protein>
<sequence>MFDRSAKLEGSISRWNSAKGRAHSASFSSFAAANACWLSDSS</sequence>
<dbReference type="AlphaFoldDB" id="A0A655YU15"/>
<evidence type="ECO:0000313" key="1">
    <source>
        <dbReference type="EMBL" id="CSC48098.1"/>
    </source>
</evidence>
<organism evidence="1 2">
    <name type="scientific">Vibrio cholerae</name>
    <dbReference type="NCBI Taxonomy" id="666"/>
    <lineage>
        <taxon>Bacteria</taxon>
        <taxon>Pseudomonadati</taxon>
        <taxon>Pseudomonadota</taxon>
        <taxon>Gammaproteobacteria</taxon>
        <taxon>Vibrionales</taxon>
        <taxon>Vibrionaceae</taxon>
        <taxon>Vibrio</taxon>
    </lineage>
</organism>
<gene>
    <name evidence="1" type="ORF">ERS013200_01514</name>
</gene>
<accession>A0A655YU15</accession>
<dbReference type="EMBL" id="CWQY01000007">
    <property type="protein sequence ID" value="CSC48098.1"/>
    <property type="molecule type" value="Genomic_DNA"/>
</dbReference>
<proteinExistence type="predicted"/>